<feature type="compositionally biased region" description="Low complexity" evidence="2">
    <location>
        <begin position="14"/>
        <end position="32"/>
    </location>
</feature>
<feature type="region of interest" description="Disordered" evidence="2">
    <location>
        <begin position="237"/>
        <end position="256"/>
    </location>
</feature>
<feature type="coiled-coil region" evidence="1">
    <location>
        <begin position="53"/>
        <end position="80"/>
    </location>
</feature>
<protein>
    <submittedName>
        <fullName evidence="3">Uncharacterized protein</fullName>
    </submittedName>
</protein>
<accession>A0A8K0D8J0</accession>
<sequence>MDSGSKKRKDHTIASHSKSSVKSKSSQRSQASVKLSIPNLFKTFGGVKDPVKEHMLEEELQKILEEMALAELNKVKKKKEKAVKPEMEVRVELAKPPEPVFPRPPYIVPDTEKQKQAKLDRRLKAEKDRNFCKWDDLQLPRPVDAAAVGRVVNVPSPDVSTSKLKIFPRKPSLSPSQTIPDVPSEAELEVKKPKSGIFINVTEPSEPGDDVDSFDLVYQRKPRPKLVRLRYFGGAIGKPSGDGKDDDKGSKASGEKQSMIEKLIAEAQRLSGEGEGEDLGPDAYLTKMFRRKVSQASKATSLNSKELVEFPVYDEEDLESEPCMTRIIQKFRRDSEAERYKPPPRKVKHGTLESHSFTKLLQTTLKEFYFGLVMGTINEADEHFPGSTRGVQGICMPVAAYCYSMILHPNKWTEFVVDDILEVGTKLYTDSIGNLHMHEEKKELEFNELHKYCYINDKKIRFQIYEPEIVGLVRSGDRKVYNLSKGLQLFYQRHRAGILKTLGTNIIIWKERHFYFFDAKGRGKDLVPDEKTGKALLANFYDVPDLATVLLEYANLGNWPFTISKLSVFKIIDKDEPEEESSKTQLRERSDYNILNENKAVIQGSFDLADLCFDFSRSKQGIAMAAVCLVYSRITPPSAWHGKTVDKIMIIGNQLYLELVESENVIEMELEQLPAVFTIGPYVVEIQVYSNVYADIMFRKNACMLQKNLEKFFETNTMAIVYIGNFIIAIWKQRNMYYCFDPYSRNNEGLKCRNGTACISMNSNIETVMQTVTTNFDNKDDIFYVHALKVLKIHRDPAQDQLFPKTMTMDDFHPETFKEYKMQKSKKKAIEKPVTADFTETAVKKLLPWDFLGPSIIEVGSGVDSLTPEQLPAMCHKFPSRAMIKSLLPPVARPIDLDSPSLSDTQIDPERPAPVQGEEAINLEAWELTQEELEMQGGAEEAGEGAQGEDELETYMAMNQYSQVHADSLESYHRKVSAQVNTDITVGFLPVPRDVLPPTSMRWKQKMKKQQELARKREMLIAQGVLIEPEVTQSMELAKTNNFINLPDNTQLLRGRANISEFGKEVDYMAPFVCMMAVAVAQKYSLATWSTDIVDYVLRSGVKLYELSRVRYDQVPILEVPKVSLGRSDYNILVEYLYDTVMKQRILEIALEKVLFKKYAGGLVVTPSYACAVFFRNQLYYLYDPFGCNEVGLGEGPSNQGVACIARFKNIHDLATRIVYNKMKRDSAEEYEFTRFVISGCTAKLIPPEATKVEKKPKKGKNISEMPMDAGEGESDVSVKNKPEETKEPEPENKVGYQLYDGILVLHGSTALQGRYDIDYNELKEDHFVCICACLMVLNYPILKWDTKRVNYVIEQGKNIHAHAEFLEISQKRIIRNILIYKHFFDIIVTNVKIPNWKQNKNLDVGLDTVMRKRNYIIVQFPNQAYVIYKHNDWYHVFDPYACLPNGKEDTSESGHACWTLFQGFNQAKERIKSQIVQKAEHYIFYTFEVSSVRKAPKKTVLSQRLLEYDLDKPVKDEQPGKPFHEKDIWLKKDPVPWSRIKANTASGKVRGKRENMWHDWDIEYSKDLFSLLGTKHQTSVEFDEKSRGKQTLCNLVVAIGMMEVYDLSEWNASIMDSILTNGDAYFKDCINEIKDDDHEFTFDDLKTTCTIYPYEFEVILTPVVEGTIFLMRSKQFNLYKALRVFCDNYACRYGICCVTKGDEIQKRFVAFGKVQENEYFMYDCQCLGSPMFFDRHGVSYIMRCKTIKRLLHVMVMTLRGGDFYIFEVDVDNFRSLI</sequence>
<keyword evidence="1" id="KW-0175">Coiled coil</keyword>
<dbReference type="Gene3D" id="3.90.70.120">
    <property type="match status" value="4"/>
</dbReference>
<evidence type="ECO:0000313" key="4">
    <source>
        <dbReference type="Proteomes" id="UP000801492"/>
    </source>
</evidence>
<feature type="region of interest" description="Disordered" evidence="2">
    <location>
        <begin position="1"/>
        <end position="32"/>
    </location>
</feature>
<evidence type="ECO:0000256" key="1">
    <source>
        <dbReference type="SAM" id="Coils"/>
    </source>
</evidence>
<proteinExistence type="predicted"/>
<comment type="caution">
    <text evidence="3">The sequence shown here is derived from an EMBL/GenBank/DDBJ whole genome shotgun (WGS) entry which is preliminary data.</text>
</comment>
<dbReference type="EMBL" id="VTPC01002865">
    <property type="protein sequence ID" value="KAF2899351.1"/>
    <property type="molecule type" value="Genomic_DNA"/>
</dbReference>
<feature type="region of interest" description="Disordered" evidence="2">
    <location>
        <begin position="1252"/>
        <end position="1292"/>
    </location>
</feature>
<organism evidence="3 4">
    <name type="scientific">Ignelater luminosus</name>
    <name type="common">Cucubano</name>
    <name type="synonym">Pyrophorus luminosus</name>
    <dbReference type="NCBI Taxonomy" id="2038154"/>
    <lineage>
        <taxon>Eukaryota</taxon>
        <taxon>Metazoa</taxon>
        <taxon>Ecdysozoa</taxon>
        <taxon>Arthropoda</taxon>
        <taxon>Hexapoda</taxon>
        <taxon>Insecta</taxon>
        <taxon>Pterygota</taxon>
        <taxon>Neoptera</taxon>
        <taxon>Endopterygota</taxon>
        <taxon>Coleoptera</taxon>
        <taxon>Polyphaga</taxon>
        <taxon>Elateriformia</taxon>
        <taxon>Elateroidea</taxon>
        <taxon>Elateridae</taxon>
        <taxon>Agrypninae</taxon>
        <taxon>Pyrophorini</taxon>
        <taxon>Ignelater</taxon>
    </lineage>
</organism>
<reference evidence="3" key="1">
    <citation type="submission" date="2019-08" db="EMBL/GenBank/DDBJ databases">
        <title>The genome of the North American firefly Photinus pyralis.</title>
        <authorList>
            <consortium name="Photinus pyralis genome working group"/>
            <person name="Fallon T.R."/>
            <person name="Sander Lower S.E."/>
            <person name="Weng J.-K."/>
        </authorList>
    </citation>
    <scope>NUCLEOTIDE SEQUENCE</scope>
    <source>
        <strain evidence="3">TRF0915ILg1</strain>
        <tissue evidence="3">Whole body</tissue>
    </source>
</reference>
<dbReference type="Proteomes" id="UP000801492">
    <property type="component" value="Unassembled WGS sequence"/>
</dbReference>
<gene>
    <name evidence="3" type="ORF">ILUMI_06824</name>
</gene>
<keyword evidence="4" id="KW-1185">Reference proteome</keyword>
<dbReference type="PANTHER" id="PTHR40552:SF6">
    <property type="entry name" value="FI09606P-RELATED"/>
    <property type="match status" value="1"/>
</dbReference>
<evidence type="ECO:0000256" key="2">
    <source>
        <dbReference type="SAM" id="MobiDB-lite"/>
    </source>
</evidence>
<evidence type="ECO:0000313" key="3">
    <source>
        <dbReference type="EMBL" id="KAF2899351.1"/>
    </source>
</evidence>
<dbReference type="OrthoDB" id="8062037at2759"/>
<feature type="compositionally biased region" description="Basic and acidic residues" evidence="2">
    <location>
        <begin position="241"/>
        <end position="254"/>
    </location>
</feature>
<dbReference type="PANTHER" id="PTHR40552">
    <property type="entry name" value="AT05186P-RELATED"/>
    <property type="match status" value="1"/>
</dbReference>
<feature type="compositionally biased region" description="Basic and acidic residues" evidence="2">
    <location>
        <begin position="1277"/>
        <end position="1292"/>
    </location>
</feature>
<feature type="compositionally biased region" description="Basic residues" evidence="2">
    <location>
        <begin position="1"/>
        <end position="10"/>
    </location>
</feature>
<name>A0A8K0D8J0_IGNLU</name>